<dbReference type="EMBL" id="CP106679">
    <property type="protein sequence ID" value="UXP33424.1"/>
    <property type="molecule type" value="Genomic_DNA"/>
</dbReference>
<accession>A0ABY6CSV6</accession>
<sequence length="580" mass="67834">MRSLFPILLCLVAIYIYSCANQGTPTGGPRDTIPPLLIESTPANKSINYKSKEFHFVFDERIDASKIKQKLVITPFTENKYKHRIKKNELFIEFEEDFEDSTTYTFNFADGVVDVTEKNSVENFILAFSTGPYIDSISISGTIRNLYNNKKVDKATVTLYDVSDTLNILTGKPRYFAKTDTSGTYKIENIKNSYYQIYAFEDKNNNLTNQPDEETQGFIKDSIDLNSNKENIDLAIQLLNINDLKMIRAKKTGQYFDVLYNKYIQSYQMKKLDSMSKLPLPKSNLIKERTTLRYYYDSAYQYEKDSLAVIIQTTDTVYNHMSDTVYVQFSESKRKPEKFNSSLLPRDQSNVDEKFNMIIRFTKPITEFYRDSMILQYDTLYKQNIPDSILQWNEDMTELVISNQLNKNFFKHKVDSLLNLLTDSTHIPQDSSAIDTVKVKQVNYLTKIKTNQVYYLFKKGTFISIDLDTAEQQTRFYQFKNPENYGIVSGQVETTNPSYTLQLVDKDYKVIAQKKNPTKFIFNYVKPGKYTFRVLIDKNEDQTWTHGNLNLQMEPEPIYFYPEEFDIRANWEIENILISF</sequence>
<feature type="signal peptide" evidence="2">
    <location>
        <begin position="1"/>
        <end position="20"/>
    </location>
</feature>
<name>A0ABY6CSV6_9BACT</name>
<dbReference type="InterPro" id="IPR032812">
    <property type="entry name" value="SbsA_Ig"/>
</dbReference>
<evidence type="ECO:0000259" key="3">
    <source>
        <dbReference type="Pfam" id="PF13205"/>
    </source>
</evidence>
<dbReference type="SUPFAM" id="SSF49478">
    <property type="entry name" value="Cna protein B-type domain"/>
    <property type="match status" value="1"/>
</dbReference>
<reference evidence="4" key="1">
    <citation type="submission" date="2022-09" db="EMBL/GenBank/DDBJ databases">
        <title>Comparative genomics and taxonomic characterization of three novel marine species of genus Reichenbachiella exhibiting antioxidant and polysaccharide degradation activities.</title>
        <authorList>
            <person name="Muhammad N."/>
            <person name="Lee Y.-J."/>
            <person name="Ko J."/>
            <person name="Kim S.-G."/>
        </authorList>
    </citation>
    <scope>NUCLEOTIDE SEQUENCE</scope>
    <source>
        <strain evidence="4">BKB1-1</strain>
    </source>
</reference>
<dbReference type="Proteomes" id="UP001065174">
    <property type="component" value="Chromosome"/>
</dbReference>
<proteinExistence type="predicted"/>
<gene>
    <name evidence="4" type="ORF">N6H18_05590</name>
</gene>
<feature type="domain" description="SbsA Ig-like" evidence="3">
    <location>
        <begin position="31"/>
        <end position="130"/>
    </location>
</feature>
<evidence type="ECO:0000313" key="5">
    <source>
        <dbReference type="Proteomes" id="UP001065174"/>
    </source>
</evidence>
<evidence type="ECO:0000313" key="4">
    <source>
        <dbReference type="EMBL" id="UXP33424.1"/>
    </source>
</evidence>
<dbReference type="InterPro" id="IPR013783">
    <property type="entry name" value="Ig-like_fold"/>
</dbReference>
<feature type="chain" id="PRO_5046958602" evidence="2">
    <location>
        <begin position="21"/>
        <end position="580"/>
    </location>
</feature>
<evidence type="ECO:0000256" key="1">
    <source>
        <dbReference type="ARBA" id="ARBA00022729"/>
    </source>
</evidence>
<protein>
    <submittedName>
        <fullName evidence="4">Ig-like domain-containing protein</fullName>
    </submittedName>
</protein>
<dbReference type="Gene3D" id="2.60.40.10">
    <property type="entry name" value="Immunoglobulins"/>
    <property type="match status" value="1"/>
</dbReference>
<keyword evidence="5" id="KW-1185">Reference proteome</keyword>
<dbReference type="RefSeq" id="WP_262310853.1">
    <property type="nucleotide sequence ID" value="NZ_CP106679.1"/>
</dbReference>
<dbReference type="Pfam" id="PF13205">
    <property type="entry name" value="Big_5"/>
    <property type="match status" value="1"/>
</dbReference>
<keyword evidence="1 2" id="KW-0732">Signal</keyword>
<evidence type="ECO:0000256" key="2">
    <source>
        <dbReference type="SAM" id="SignalP"/>
    </source>
</evidence>
<organism evidence="4 5">
    <name type="scientific">Reichenbachiella agarivorans</name>
    <dbReference type="NCBI Taxonomy" id="2979464"/>
    <lineage>
        <taxon>Bacteria</taxon>
        <taxon>Pseudomonadati</taxon>
        <taxon>Bacteroidota</taxon>
        <taxon>Cytophagia</taxon>
        <taxon>Cytophagales</taxon>
        <taxon>Reichenbachiellaceae</taxon>
        <taxon>Reichenbachiella</taxon>
    </lineage>
</organism>